<evidence type="ECO:0000313" key="3">
    <source>
        <dbReference type="Proteomes" id="UP000654452"/>
    </source>
</evidence>
<dbReference type="Pfam" id="PF05621">
    <property type="entry name" value="TniB"/>
    <property type="match status" value="1"/>
</dbReference>
<proteinExistence type="predicted"/>
<dbReference type="Gene3D" id="3.40.50.300">
    <property type="entry name" value="P-loop containing nucleotide triphosphate hydrolases"/>
    <property type="match status" value="1"/>
</dbReference>
<comment type="caution">
    <text evidence="2">The sequence shown here is derived from an EMBL/GenBank/DDBJ whole genome shotgun (WGS) entry which is preliminary data.</text>
</comment>
<dbReference type="Proteomes" id="UP000654452">
    <property type="component" value="Unassembled WGS sequence"/>
</dbReference>
<dbReference type="InterPro" id="IPR027417">
    <property type="entry name" value="P-loop_NTPase"/>
</dbReference>
<dbReference type="RefSeq" id="WP_200486676.1">
    <property type="nucleotide sequence ID" value="NZ_JAEPIV010000020.1"/>
</dbReference>
<organism evidence="2 3">
    <name type="scientific">Azospirillum aestuarii</name>
    <dbReference type="NCBI Taxonomy" id="2802052"/>
    <lineage>
        <taxon>Bacteria</taxon>
        <taxon>Pseudomonadati</taxon>
        <taxon>Pseudomonadota</taxon>
        <taxon>Alphaproteobacteria</taxon>
        <taxon>Rhodospirillales</taxon>
        <taxon>Azospirillaceae</taxon>
        <taxon>Azospirillum</taxon>
    </lineage>
</organism>
<feature type="domain" description="AAA+ ATPase" evidence="1">
    <location>
        <begin position="54"/>
        <end position="227"/>
    </location>
</feature>
<dbReference type="SUPFAM" id="SSF52540">
    <property type="entry name" value="P-loop containing nucleoside triphosphate hydrolases"/>
    <property type="match status" value="1"/>
</dbReference>
<evidence type="ECO:0000259" key="1">
    <source>
        <dbReference type="SMART" id="SM00382"/>
    </source>
</evidence>
<dbReference type="SMART" id="SM00382">
    <property type="entry name" value="AAA"/>
    <property type="match status" value="1"/>
</dbReference>
<name>A0ABS1I4Q3_9PROT</name>
<reference evidence="2 3" key="1">
    <citation type="submission" date="2021-01" db="EMBL/GenBank/DDBJ databases">
        <title>Azospirillum sp. YIM DDC1 draft genome.</title>
        <authorList>
            <person name="Wang Y.-X."/>
        </authorList>
    </citation>
    <scope>NUCLEOTIDE SEQUENCE [LARGE SCALE GENOMIC DNA]</scope>
    <source>
        <strain evidence="2 3">YIM DDC1</strain>
    </source>
</reference>
<dbReference type="InterPro" id="IPR008868">
    <property type="entry name" value="TniB"/>
</dbReference>
<gene>
    <name evidence="2" type="ORF">JJL56_24625</name>
</gene>
<sequence>MDLNHLGPAQQEIAGRSDEERVRYILSDRWVPYRVAQLVEDRFRFLIDFPKRSRMPCLLVSGDPGMGKSLMAEKFIRDYPTSFNEGTGATIRPALHLEMPDEPTPQSIREELLGALGAPPGKSDNRTVARLVDSVGCRLLFIDEFNKIGDVSPKQQTLCLTAIRTLHNSLRIPLVALGTPGADIAIRLDPALAERFEVLGLPHWGSNDDLRELLMRVSAVLPLRRPSAMDTQRFRRLLIDATSGVTSRIFRLLETVAIAAIRNGQERIDEDSLSDDNLLLPLVSMVRNRRPKAMA</sequence>
<dbReference type="EMBL" id="JAEPIV010000020">
    <property type="protein sequence ID" value="MBK4722043.1"/>
    <property type="molecule type" value="Genomic_DNA"/>
</dbReference>
<keyword evidence="3" id="KW-1185">Reference proteome</keyword>
<accession>A0ABS1I4Q3</accession>
<protein>
    <submittedName>
        <fullName evidence="2">TniB family NTP-binding protein</fullName>
    </submittedName>
</protein>
<dbReference type="InterPro" id="IPR003593">
    <property type="entry name" value="AAA+_ATPase"/>
</dbReference>
<evidence type="ECO:0000313" key="2">
    <source>
        <dbReference type="EMBL" id="MBK4722043.1"/>
    </source>
</evidence>